<evidence type="ECO:0000256" key="3">
    <source>
        <dbReference type="ARBA" id="ARBA00022692"/>
    </source>
</evidence>
<evidence type="ECO:0000313" key="9">
    <source>
        <dbReference type="EMBL" id="CAH1388367.1"/>
    </source>
</evidence>
<feature type="transmembrane region" description="Helical" evidence="7">
    <location>
        <begin position="524"/>
        <end position="549"/>
    </location>
</feature>
<feature type="transmembrane region" description="Helical" evidence="7">
    <location>
        <begin position="172"/>
        <end position="192"/>
    </location>
</feature>
<dbReference type="InterPro" id="IPR051843">
    <property type="entry name" value="CPA1_transporter"/>
</dbReference>
<dbReference type="GO" id="GO:0016020">
    <property type="term" value="C:membrane"/>
    <property type="evidence" value="ECO:0007669"/>
    <property type="project" value="UniProtKB-SubCell"/>
</dbReference>
<evidence type="ECO:0000256" key="1">
    <source>
        <dbReference type="ARBA" id="ARBA00004141"/>
    </source>
</evidence>
<proteinExistence type="inferred from homology"/>
<feature type="transmembrane region" description="Helical" evidence="7">
    <location>
        <begin position="491"/>
        <end position="512"/>
    </location>
</feature>
<feature type="transmembrane region" description="Helical" evidence="7">
    <location>
        <begin position="301"/>
        <end position="328"/>
    </location>
</feature>
<dbReference type="PANTHER" id="PTHR31102">
    <property type="match status" value="1"/>
</dbReference>
<evidence type="ECO:0000313" key="10">
    <source>
        <dbReference type="Proteomes" id="UP001152798"/>
    </source>
</evidence>
<evidence type="ECO:0000256" key="7">
    <source>
        <dbReference type="SAM" id="Phobius"/>
    </source>
</evidence>
<feature type="region of interest" description="Disordered" evidence="6">
    <location>
        <begin position="582"/>
        <end position="604"/>
    </location>
</feature>
<comment type="similarity">
    <text evidence="2">Belongs to the monovalent cation:proton antiporter 1 (CPA1) transporter (TC 2.A.36) family.</text>
</comment>
<keyword evidence="3 7" id="KW-0812">Transmembrane</keyword>
<gene>
    <name evidence="9" type="ORF">NEZAVI_LOCUS11</name>
</gene>
<feature type="region of interest" description="Disordered" evidence="6">
    <location>
        <begin position="1"/>
        <end position="34"/>
    </location>
</feature>
<keyword evidence="10" id="KW-1185">Reference proteome</keyword>
<dbReference type="Proteomes" id="UP001152798">
    <property type="component" value="Chromosome 1"/>
</dbReference>
<dbReference type="GO" id="GO:0015297">
    <property type="term" value="F:antiporter activity"/>
    <property type="evidence" value="ECO:0007669"/>
    <property type="project" value="InterPro"/>
</dbReference>
<feature type="transmembrane region" description="Helical" evidence="7">
    <location>
        <begin position="268"/>
        <end position="289"/>
    </location>
</feature>
<dbReference type="Gene3D" id="1.20.1530.20">
    <property type="match status" value="1"/>
</dbReference>
<keyword evidence="5 7" id="KW-0472">Membrane</keyword>
<accession>A0A9P0H127</accession>
<reference evidence="9" key="1">
    <citation type="submission" date="2022-01" db="EMBL/GenBank/DDBJ databases">
        <authorList>
            <person name="King R."/>
        </authorList>
    </citation>
    <scope>NUCLEOTIDE SEQUENCE</scope>
</reference>
<evidence type="ECO:0000256" key="6">
    <source>
        <dbReference type="SAM" id="MobiDB-lite"/>
    </source>
</evidence>
<evidence type="ECO:0000256" key="4">
    <source>
        <dbReference type="ARBA" id="ARBA00022989"/>
    </source>
</evidence>
<feature type="transmembrane region" description="Helical" evidence="7">
    <location>
        <begin position="369"/>
        <end position="388"/>
    </location>
</feature>
<dbReference type="PANTHER" id="PTHR31102:SF1">
    <property type="entry name" value="CATION_H+ EXCHANGER DOMAIN-CONTAINING PROTEIN"/>
    <property type="match status" value="1"/>
</dbReference>
<feature type="transmembrane region" description="Helical" evidence="7">
    <location>
        <begin position="457"/>
        <end position="479"/>
    </location>
</feature>
<dbReference type="InterPro" id="IPR038770">
    <property type="entry name" value="Na+/solute_symporter_sf"/>
</dbReference>
<organism evidence="9 10">
    <name type="scientific">Nezara viridula</name>
    <name type="common">Southern green stink bug</name>
    <name type="synonym">Cimex viridulus</name>
    <dbReference type="NCBI Taxonomy" id="85310"/>
    <lineage>
        <taxon>Eukaryota</taxon>
        <taxon>Metazoa</taxon>
        <taxon>Ecdysozoa</taxon>
        <taxon>Arthropoda</taxon>
        <taxon>Hexapoda</taxon>
        <taxon>Insecta</taxon>
        <taxon>Pterygota</taxon>
        <taxon>Neoptera</taxon>
        <taxon>Paraneoptera</taxon>
        <taxon>Hemiptera</taxon>
        <taxon>Heteroptera</taxon>
        <taxon>Panheteroptera</taxon>
        <taxon>Pentatomomorpha</taxon>
        <taxon>Pentatomoidea</taxon>
        <taxon>Pentatomidae</taxon>
        <taxon>Pentatominae</taxon>
        <taxon>Nezara</taxon>
    </lineage>
</organism>
<dbReference type="EMBL" id="OV725077">
    <property type="protein sequence ID" value="CAH1388367.1"/>
    <property type="molecule type" value="Genomic_DNA"/>
</dbReference>
<sequence length="604" mass="65463">MKPPEHFNGMAGEGELNPGFEEESKRKISIASNDRERKVSSISMPKSILVNGDNLSHLSHEHGRALSIPSEHHASFAYPKDDEDLRSSWWYILCTKCRQKESGPGWEPTFWQAVFPYPFCPTYRHVARVFALLLVLILAWGVIYAIMGQDSAPGGQLFDIAVLCICGHVGGWVFRMVALPPLVGMLLVGILFRNVGFIEIHEPYNEVVSVLRKIALVNILIRAGLDLDSEAMKRLWVTVLKIGLLPWILECGVVLISSHFLLDLPWMWGLLLGSIVAAVSPAVVVPCLFRLRNKGYGVAKGIPTLIIAISGIDDAASVAAFGIIHSIMFSSHSLYFEILLGLLSIVVGILFGVLWGILASYVPEKDDPFVVPLRILILLGGGLIAVLGSDLVGLGGAGPLGCIAAAFLSVYAWTKQGWDVEDNPVATAFEIFWMIFEPILFTLTGTQIKMAEMDPNIAGIGAGILVLAFVLRILLTVLVAFGASLNLKEKIFCGISLMAKASVQAALGPIAVDLVRGRDGPEPGYASTVALICVMSILLAAPVGAILIIATGSRLLTKTVVPAVPDGWRRGARPSLRDISITEEDQDSLRRHRPSIASEQPRFS</sequence>
<feature type="transmembrane region" description="Helical" evidence="7">
    <location>
        <begin position="129"/>
        <end position="147"/>
    </location>
</feature>
<evidence type="ECO:0000259" key="8">
    <source>
        <dbReference type="Pfam" id="PF00999"/>
    </source>
</evidence>
<dbReference type="GO" id="GO:1902600">
    <property type="term" value="P:proton transmembrane transport"/>
    <property type="evidence" value="ECO:0007669"/>
    <property type="project" value="InterPro"/>
</dbReference>
<name>A0A9P0H127_NEZVI</name>
<dbReference type="InterPro" id="IPR006153">
    <property type="entry name" value="Cation/H_exchanger_TM"/>
</dbReference>
<dbReference type="OrthoDB" id="423807at2759"/>
<dbReference type="AlphaFoldDB" id="A0A9P0H127"/>
<feature type="domain" description="Cation/H+ exchanger transmembrane" evidence="8">
    <location>
        <begin position="169"/>
        <end position="538"/>
    </location>
</feature>
<feature type="transmembrane region" description="Helical" evidence="7">
    <location>
        <begin position="425"/>
        <end position="445"/>
    </location>
</feature>
<evidence type="ECO:0000256" key="5">
    <source>
        <dbReference type="ARBA" id="ARBA00023136"/>
    </source>
</evidence>
<comment type="subcellular location">
    <subcellularLocation>
        <location evidence="1">Membrane</location>
        <topology evidence="1">Multi-pass membrane protein</topology>
    </subcellularLocation>
</comment>
<evidence type="ECO:0000256" key="2">
    <source>
        <dbReference type="ARBA" id="ARBA00007367"/>
    </source>
</evidence>
<feature type="transmembrane region" description="Helical" evidence="7">
    <location>
        <begin position="334"/>
        <end position="357"/>
    </location>
</feature>
<protein>
    <recommendedName>
        <fullName evidence="8">Cation/H+ exchanger transmembrane domain-containing protein</fullName>
    </recommendedName>
</protein>
<dbReference type="Pfam" id="PF00999">
    <property type="entry name" value="Na_H_Exchanger"/>
    <property type="match status" value="1"/>
</dbReference>
<feature type="transmembrane region" description="Helical" evidence="7">
    <location>
        <begin position="242"/>
        <end position="262"/>
    </location>
</feature>
<feature type="transmembrane region" description="Helical" evidence="7">
    <location>
        <begin position="394"/>
        <end position="413"/>
    </location>
</feature>
<keyword evidence="4 7" id="KW-1133">Transmembrane helix</keyword>